<keyword evidence="3" id="KW-1185">Reference proteome</keyword>
<evidence type="ECO:0000313" key="3">
    <source>
        <dbReference type="Proteomes" id="UP000091857"/>
    </source>
</evidence>
<reference evidence="3" key="1">
    <citation type="journal article" date="2016" name="Nat. Biotechnol.">
        <title>Sequencing wild and cultivated cassava and related species reveals extensive interspecific hybridization and genetic diversity.</title>
        <authorList>
            <person name="Bredeson J.V."/>
            <person name="Lyons J.B."/>
            <person name="Prochnik S.E."/>
            <person name="Wu G.A."/>
            <person name="Ha C.M."/>
            <person name="Edsinger-Gonzales E."/>
            <person name="Grimwood J."/>
            <person name="Schmutz J."/>
            <person name="Rabbi I.Y."/>
            <person name="Egesi C."/>
            <person name="Nauluvula P."/>
            <person name="Lebot V."/>
            <person name="Ndunguru J."/>
            <person name="Mkamilo G."/>
            <person name="Bart R.S."/>
            <person name="Setter T.L."/>
            <person name="Gleadow R.M."/>
            <person name="Kulakow P."/>
            <person name="Ferguson M.E."/>
            <person name="Rounsley S."/>
            <person name="Rokhsar D.S."/>
        </authorList>
    </citation>
    <scope>NUCLEOTIDE SEQUENCE [LARGE SCALE GENOMIC DNA]</scope>
    <source>
        <strain evidence="3">cv. AM560-2</strain>
    </source>
</reference>
<accession>A0A2C9WH04</accession>
<feature type="compositionally biased region" description="Basic and acidic residues" evidence="1">
    <location>
        <begin position="108"/>
        <end position="126"/>
    </location>
</feature>
<comment type="caution">
    <text evidence="2">The sequence shown here is derived from an EMBL/GenBank/DDBJ whole genome shotgun (WGS) entry which is preliminary data.</text>
</comment>
<feature type="region of interest" description="Disordered" evidence="1">
    <location>
        <begin position="42"/>
        <end position="126"/>
    </location>
</feature>
<proteinExistence type="predicted"/>
<dbReference type="Gramene" id="Manes.01G019500.1.v8.1">
    <property type="protein sequence ID" value="Manes.01G019500.1.v8.1.CDS.1"/>
    <property type="gene ID" value="Manes.01G019500.v8.1"/>
</dbReference>
<feature type="compositionally biased region" description="Basic residues" evidence="1">
    <location>
        <begin position="71"/>
        <end position="81"/>
    </location>
</feature>
<sequence>MKVMGFTFRWPTCNFQDLAPQATTTKPVTGLSKEVDIWEKQQPTCLETQATKKKTEDKDPSQLSTNLPFHPKQKQRKKNKEKMKNQNNHPRVGLTHSLGRRKKGYLKTFEDTDTQAKKKIETGVGL</sequence>
<dbReference type="EMBL" id="CM004387">
    <property type="protein sequence ID" value="OAY59274.1"/>
    <property type="molecule type" value="Genomic_DNA"/>
</dbReference>
<name>A0A2C9WH04_MANES</name>
<dbReference type="AlphaFoldDB" id="A0A2C9WH04"/>
<gene>
    <name evidence="2" type="ORF">MANES_01G019500v8</name>
</gene>
<protein>
    <submittedName>
        <fullName evidence="2">Uncharacterized protein</fullName>
    </submittedName>
</protein>
<dbReference type="Proteomes" id="UP000091857">
    <property type="component" value="Chromosome 1"/>
</dbReference>
<evidence type="ECO:0000256" key="1">
    <source>
        <dbReference type="SAM" id="MobiDB-lite"/>
    </source>
</evidence>
<evidence type="ECO:0000313" key="2">
    <source>
        <dbReference type="EMBL" id="OAY59274.1"/>
    </source>
</evidence>
<organism evidence="2 3">
    <name type="scientific">Manihot esculenta</name>
    <name type="common">Cassava</name>
    <name type="synonym">Jatropha manihot</name>
    <dbReference type="NCBI Taxonomy" id="3983"/>
    <lineage>
        <taxon>Eukaryota</taxon>
        <taxon>Viridiplantae</taxon>
        <taxon>Streptophyta</taxon>
        <taxon>Embryophyta</taxon>
        <taxon>Tracheophyta</taxon>
        <taxon>Spermatophyta</taxon>
        <taxon>Magnoliopsida</taxon>
        <taxon>eudicotyledons</taxon>
        <taxon>Gunneridae</taxon>
        <taxon>Pentapetalae</taxon>
        <taxon>rosids</taxon>
        <taxon>fabids</taxon>
        <taxon>Malpighiales</taxon>
        <taxon>Euphorbiaceae</taxon>
        <taxon>Crotonoideae</taxon>
        <taxon>Manihoteae</taxon>
        <taxon>Manihot</taxon>
    </lineage>
</organism>